<dbReference type="GO" id="GO:0000435">
    <property type="term" value="P:positive regulation of transcription from RNA polymerase II promoter by galactose"/>
    <property type="evidence" value="ECO:0007669"/>
    <property type="project" value="TreeGrafter"/>
</dbReference>
<dbReference type="PANTHER" id="PTHR47424:SF9">
    <property type="entry name" value="TAH-2"/>
    <property type="match status" value="1"/>
</dbReference>
<dbReference type="STRING" id="94208.A0A2S4KW18"/>
<dbReference type="GO" id="GO:0008270">
    <property type="term" value="F:zinc ion binding"/>
    <property type="evidence" value="ECO:0007669"/>
    <property type="project" value="InterPro"/>
</dbReference>
<evidence type="ECO:0000259" key="5">
    <source>
        <dbReference type="Pfam" id="PF04082"/>
    </source>
</evidence>
<keyword evidence="7" id="KW-1185">Reference proteome</keyword>
<accession>A0A2S4KW18</accession>
<evidence type="ECO:0000256" key="4">
    <source>
        <dbReference type="SAM" id="MobiDB-lite"/>
    </source>
</evidence>
<proteinExistence type="predicted"/>
<protein>
    <recommendedName>
        <fullName evidence="5">Xylanolytic transcriptional activator regulatory domain-containing protein</fullName>
    </recommendedName>
</protein>
<dbReference type="Proteomes" id="UP000237481">
    <property type="component" value="Unassembled WGS sequence"/>
</dbReference>
<dbReference type="AlphaFoldDB" id="A0A2S4KW18"/>
<evidence type="ECO:0000313" key="6">
    <source>
        <dbReference type="EMBL" id="POR34382.1"/>
    </source>
</evidence>
<dbReference type="GO" id="GO:0006351">
    <property type="term" value="P:DNA-templated transcription"/>
    <property type="evidence" value="ECO:0007669"/>
    <property type="project" value="InterPro"/>
</dbReference>
<dbReference type="GO" id="GO:0000981">
    <property type="term" value="F:DNA-binding transcription factor activity, RNA polymerase II-specific"/>
    <property type="evidence" value="ECO:0007669"/>
    <property type="project" value="TreeGrafter"/>
</dbReference>
<keyword evidence="3" id="KW-0539">Nucleus</keyword>
<keyword evidence="1" id="KW-0805">Transcription regulation</keyword>
<feature type="region of interest" description="Disordered" evidence="4">
    <location>
        <begin position="336"/>
        <end position="360"/>
    </location>
</feature>
<name>A0A2S4KW18_9HYPO</name>
<evidence type="ECO:0000256" key="3">
    <source>
        <dbReference type="ARBA" id="ARBA00023242"/>
    </source>
</evidence>
<sequence>MTSGDGVVYVGSSAAISFLQFLRNTLRHHGGPSDFTESLLRHAMLEADAYKSSPAESFEDHLDHESKMDLAKHYLEATSGFMSIHTHDQVEDLVTLANDRSSNSIPDSWGTGDSSMAGPRQDRLASLYLVLAIGACCRGQGDVDARTSSMYFTQGQQLSFRSMLHDPTCMMVNNFLLMAFYMFCACRRNTSLLYLGISAKAATILGLHLSESFVSHDAEETNIAHAKSRTWESLRILDLHCNIILGRPTSITAHSLPQMGRRHGVRTGTNPSVHDSDASSSHREAAVNANYDLCAHLEDISLALMKRGSLDLGTAEGFLQKLRDWAKALPGGLREGISRGARKRNVDNSSSTPSTSTTHRQRTIGNLHVACGYYFGVLLITRPFLVACVIPTLQQVQRPESFPDGARAPTRRITGREEIARVKELSQVCLGAAVYMMQMCKDAHSLDLLLDNMCVLQAWVLAAGLVLGFSLLVPGETLHPDARRAFTTARKVTARMSRLSPQAQRNHEILTAFSDAIELYRDKVLRRMRSPRDGPGSAYLEQILRPAAPEGEQIDLLPDDRIADERGGGEEVMDMPGVGQRPDGAACSFRGPEVVVPGTTASADYVPPPERCQKLDKSLANTHGSGWNSSGWAGGLDSDVSDEMGFQQFWDEYVDTFETPPASEVLSWMPWESLGS</sequence>
<dbReference type="GO" id="GO:0000978">
    <property type="term" value="F:RNA polymerase II cis-regulatory region sequence-specific DNA binding"/>
    <property type="evidence" value="ECO:0007669"/>
    <property type="project" value="TreeGrafter"/>
</dbReference>
<feature type="domain" description="Xylanolytic transcriptional activator regulatory" evidence="5">
    <location>
        <begin position="127"/>
        <end position="255"/>
    </location>
</feature>
<dbReference type="InterPro" id="IPR007219">
    <property type="entry name" value="XnlR_reg_dom"/>
</dbReference>
<reference evidence="6 7" key="1">
    <citation type="submission" date="2018-01" db="EMBL/GenBank/DDBJ databases">
        <title>Harnessing the power of phylogenomics to disentangle the directionality and signatures of interkingdom host jumping in the parasitic fungal genus Tolypocladium.</title>
        <authorList>
            <person name="Quandt C.A."/>
            <person name="Patterson W."/>
            <person name="Spatafora J.W."/>
        </authorList>
    </citation>
    <scope>NUCLEOTIDE SEQUENCE [LARGE SCALE GENOMIC DNA]</scope>
    <source>
        <strain evidence="6 7">NRBC 100945</strain>
    </source>
</reference>
<dbReference type="GO" id="GO:0005634">
    <property type="term" value="C:nucleus"/>
    <property type="evidence" value="ECO:0007669"/>
    <property type="project" value="TreeGrafter"/>
</dbReference>
<gene>
    <name evidence="6" type="ORF">TPAR_05447</name>
</gene>
<dbReference type="EMBL" id="PKSG01000528">
    <property type="protein sequence ID" value="POR34382.1"/>
    <property type="molecule type" value="Genomic_DNA"/>
</dbReference>
<feature type="region of interest" description="Disordered" evidence="4">
    <location>
        <begin position="255"/>
        <end position="281"/>
    </location>
</feature>
<dbReference type="PANTHER" id="PTHR47424">
    <property type="entry name" value="REGULATORY PROTEIN GAL4"/>
    <property type="match status" value="1"/>
</dbReference>
<feature type="compositionally biased region" description="Low complexity" evidence="4">
    <location>
        <begin position="349"/>
        <end position="358"/>
    </location>
</feature>
<organism evidence="6 7">
    <name type="scientific">Tolypocladium paradoxum</name>
    <dbReference type="NCBI Taxonomy" id="94208"/>
    <lineage>
        <taxon>Eukaryota</taxon>
        <taxon>Fungi</taxon>
        <taxon>Dikarya</taxon>
        <taxon>Ascomycota</taxon>
        <taxon>Pezizomycotina</taxon>
        <taxon>Sordariomycetes</taxon>
        <taxon>Hypocreomycetidae</taxon>
        <taxon>Hypocreales</taxon>
        <taxon>Ophiocordycipitaceae</taxon>
        <taxon>Tolypocladium</taxon>
    </lineage>
</organism>
<evidence type="ECO:0000256" key="1">
    <source>
        <dbReference type="ARBA" id="ARBA00023015"/>
    </source>
</evidence>
<dbReference type="Pfam" id="PF04082">
    <property type="entry name" value="Fungal_trans"/>
    <property type="match status" value="1"/>
</dbReference>
<dbReference type="OrthoDB" id="4064873at2759"/>
<evidence type="ECO:0000313" key="7">
    <source>
        <dbReference type="Proteomes" id="UP000237481"/>
    </source>
</evidence>
<evidence type="ECO:0000256" key="2">
    <source>
        <dbReference type="ARBA" id="ARBA00023163"/>
    </source>
</evidence>
<keyword evidence="2" id="KW-0804">Transcription</keyword>
<dbReference type="InterPro" id="IPR051127">
    <property type="entry name" value="Fungal_SecMet_Regulators"/>
</dbReference>
<dbReference type="CDD" id="cd12148">
    <property type="entry name" value="fungal_TF_MHR"/>
    <property type="match status" value="1"/>
</dbReference>
<comment type="caution">
    <text evidence="6">The sequence shown here is derived from an EMBL/GenBank/DDBJ whole genome shotgun (WGS) entry which is preliminary data.</text>
</comment>